<dbReference type="GO" id="GO:0004803">
    <property type="term" value="F:transposase activity"/>
    <property type="evidence" value="ECO:0007669"/>
    <property type="project" value="InterPro"/>
</dbReference>
<dbReference type="Pfam" id="PF01609">
    <property type="entry name" value="DDE_Tnp_1"/>
    <property type="match status" value="1"/>
</dbReference>
<name>A0A1U7NUV1_9DEIO</name>
<gene>
    <name evidence="2" type="ORF">BOO71_0010978</name>
</gene>
<keyword evidence="3" id="KW-1185">Reference proteome</keyword>
<dbReference type="EMBL" id="MSTI01000133">
    <property type="protein sequence ID" value="OLV16703.1"/>
    <property type="molecule type" value="Genomic_DNA"/>
</dbReference>
<protein>
    <recommendedName>
        <fullName evidence="1">Transposase IS4-like domain-containing protein</fullName>
    </recommendedName>
</protein>
<dbReference type="GO" id="GO:0003677">
    <property type="term" value="F:DNA binding"/>
    <property type="evidence" value="ECO:0007669"/>
    <property type="project" value="InterPro"/>
</dbReference>
<accession>A0A1U7NUV1</accession>
<dbReference type="SUPFAM" id="SSF53098">
    <property type="entry name" value="Ribonuclease H-like"/>
    <property type="match status" value="1"/>
</dbReference>
<feature type="domain" description="Transposase IS4-like" evidence="1">
    <location>
        <begin position="7"/>
        <end position="94"/>
    </location>
</feature>
<dbReference type="Proteomes" id="UP000186607">
    <property type="component" value="Unassembled WGS sequence"/>
</dbReference>
<comment type="caution">
    <text evidence="2">The sequence shown here is derived from an EMBL/GenBank/DDBJ whole genome shotgun (WGS) entry which is preliminary data.</text>
</comment>
<evidence type="ECO:0000313" key="2">
    <source>
        <dbReference type="EMBL" id="OLV16703.1"/>
    </source>
</evidence>
<dbReference type="InterPro" id="IPR012337">
    <property type="entry name" value="RNaseH-like_sf"/>
</dbReference>
<evidence type="ECO:0000313" key="3">
    <source>
        <dbReference type="Proteomes" id="UP000186607"/>
    </source>
</evidence>
<organism evidence="2 3">
    <name type="scientific">Deinococcus marmoris</name>
    <dbReference type="NCBI Taxonomy" id="249408"/>
    <lineage>
        <taxon>Bacteria</taxon>
        <taxon>Thermotogati</taxon>
        <taxon>Deinococcota</taxon>
        <taxon>Deinococci</taxon>
        <taxon>Deinococcales</taxon>
        <taxon>Deinococcaceae</taxon>
        <taxon>Deinococcus</taxon>
    </lineage>
</organism>
<reference evidence="2 3" key="1">
    <citation type="submission" date="2017-01" db="EMBL/GenBank/DDBJ databases">
        <title>Genome Analysis of Deinococcus marmoris KOPRI26562.</title>
        <authorList>
            <person name="Kim J.H."/>
            <person name="Oh H.-M."/>
        </authorList>
    </citation>
    <scope>NUCLEOTIDE SEQUENCE [LARGE SCALE GENOMIC DNA]</scope>
    <source>
        <strain evidence="2 3">KOPRI26562</strain>
    </source>
</reference>
<dbReference type="AlphaFoldDB" id="A0A1U7NUV1"/>
<proteinExistence type="predicted"/>
<sequence>MGGKSNLRLRDGRRLKDVQRGECVELDTLPGVKLYASWVTLPRAGQFKRFYVLDTLPGGGRTLTRRHKRRWLIESFFKSAKYDFGLNEIRLRTETGTPQYPTLFRGT</sequence>
<dbReference type="GO" id="GO:0006313">
    <property type="term" value="P:DNA transposition"/>
    <property type="evidence" value="ECO:0007669"/>
    <property type="project" value="InterPro"/>
</dbReference>
<dbReference type="InterPro" id="IPR002559">
    <property type="entry name" value="Transposase_11"/>
</dbReference>
<evidence type="ECO:0000259" key="1">
    <source>
        <dbReference type="Pfam" id="PF01609"/>
    </source>
</evidence>